<evidence type="ECO:0000313" key="4">
    <source>
        <dbReference type="Proteomes" id="UP000537260"/>
    </source>
</evidence>
<reference evidence="3 4" key="1">
    <citation type="submission" date="2020-07" db="EMBL/GenBank/DDBJ databases">
        <title>Sequencing the genomes of 1000 actinobacteria strains.</title>
        <authorList>
            <person name="Klenk H.-P."/>
        </authorList>
    </citation>
    <scope>NUCLEOTIDE SEQUENCE [LARGE SCALE GENOMIC DNA]</scope>
    <source>
        <strain evidence="3 4">LI1</strain>
    </source>
</reference>
<protein>
    <submittedName>
        <fullName evidence="3">Uncharacterized protein YndB with AHSA1/START domain</fullName>
    </submittedName>
</protein>
<dbReference type="SUPFAM" id="SSF55961">
    <property type="entry name" value="Bet v1-like"/>
    <property type="match status" value="1"/>
</dbReference>
<dbReference type="AlphaFoldDB" id="A0A7Z0EFP7"/>
<feature type="domain" description="Activator of Hsp90 ATPase homologue 1/2-like C-terminal" evidence="2">
    <location>
        <begin position="26"/>
        <end position="156"/>
    </location>
</feature>
<dbReference type="Gene3D" id="3.30.530.20">
    <property type="match status" value="1"/>
</dbReference>
<accession>A0A7Z0EFP7</accession>
<dbReference type="Proteomes" id="UP000537260">
    <property type="component" value="Unassembled WGS sequence"/>
</dbReference>
<name>A0A7Z0EFP7_9MICO</name>
<dbReference type="EMBL" id="JACCFM010000001">
    <property type="protein sequence ID" value="NYJ20823.1"/>
    <property type="molecule type" value="Genomic_DNA"/>
</dbReference>
<dbReference type="InterPro" id="IPR013538">
    <property type="entry name" value="ASHA1/2-like_C"/>
</dbReference>
<sequence>MSENPPSTAAADAVQPGITITRILSAPCERVFAAWIEPAQFAEWFGSRAAEIPVETISMDVRPGGTWSATMFAGPDRREIPWTGTYREVDPPKRLVFTLTDQTDEEAVEVVTVSFDDLDGMTEMTFTQGGNTLTEEQYDGARQGWLGFFDTLAEVVVRD</sequence>
<comment type="similarity">
    <text evidence="1">Belongs to the AHA1 family.</text>
</comment>
<dbReference type="InterPro" id="IPR023393">
    <property type="entry name" value="START-like_dom_sf"/>
</dbReference>
<gene>
    <name evidence="3" type="ORF">HNR05_002614</name>
</gene>
<evidence type="ECO:0000259" key="2">
    <source>
        <dbReference type="Pfam" id="PF08327"/>
    </source>
</evidence>
<evidence type="ECO:0000313" key="3">
    <source>
        <dbReference type="EMBL" id="NYJ20823.1"/>
    </source>
</evidence>
<comment type="caution">
    <text evidence="3">The sequence shown here is derived from an EMBL/GenBank/DDBJ whole genome shotgun (WGS) entry which is preliminary data.</text>
</comment>
<evidence type="ECO:0000256" key="1">
    <source>
        <dbReference type="ARBA" id="ARBA00006817"/>
    </source>
</evidence>
<keyword evidence="4" id="KW-1185">Reference proteome</keyword>
<organism evidence="3 4">
    <name type="scientific">Glaciibacter psychrotolerans</name>
    <dbReference type="NCBI Taxonomy" id="670054"/>
    <lineage>
        <taxon>Bacteria</taxon>
        <taxon>Bacillati</taxon>
        <taxon>Actinomycetota</taxon>
        <taxon>Actinomycetes</taxon>
        <taxon>Micrococcales</taxon>
        <taxon>Microbacteriaceae</taxon>
        <taxon>Glaciibacter</taxon>
    </lineage>
</organism>
<dbReference type="RefSeq" id="WP_179579520.1">
    <property type="nucleotide sequence ID" value="NZ_JACCFM010000001.1"/>
</dbReference>
<dbReference type="CDD" id="cd07814">
    <property type="entry name" value="SRPBCC_CalC_Aha1-like"/>
    <property type="match status" value="1"/>
</dbReference>
<dbReference type="Pfam" id="PF08327">
    <property type="entry name" value="AHSA1"/>
    <property type="match status" value="1"/>
</dbReference>
<proteinExistence type="inferred from homology"/>